<dbReference type="InterPro" id="IPR050111">
    <property type="entry name" value="C-type_lectin/snaclec_domain"/>
</dbReference>
<name>A0A0B6ZB52_9EUPU</name>
<evidence type="ECO:0000259" key="3">
    <source>
        <dbReference type="PROSITE" id="PS50041"/>
    </source>
</evidence>
<reference evidence="4" key="1">
    <citation type="submission" date="2014-12" db="EMBL/GenBank/DDBJ databases">
        <title>Insight into the proteome of Arion vulgaris.</title>
        <authorList>
            <person name="Aradska J."/>
            <person name="Bulat T."/>
            <person name="Smidak R."/>
            <person name="Sarate P."/>
            <person name="Gangsoo J."/>
            <person name="Sialana F."/>
            <person name="Bilban M."/>
            <person name="Lubec G."/>
        </authorList>
    </citation>
    <scope>NUCLEOTIDE SEQUENCE</scope>
    <source>
        <tissue evidence="4">Skin</tissue>
    </source>
</reference>
<protein>
    <recommendedName>
        <fullName evidence="3">C-type lectin domain-containing protein</fullName>
    </recommendedName>
</protein>
<feature type="signal peptide" evidence="2">
    <location>
        <begin position="1"/>
        <end position="17"/>
    </location>
</feature>
<dbReference type="SUPFAM" id="SSF56436">
    <property type="entry name" value="C-type lectin-like"/>
    <property type="match status" value="1"/>
</dbReference>
<organism evidence="4">
    <name type="scientific">Arion vulgaris</name>
    <dbReference type="NCBI Taxonomy" id="1028688"/>
    <lineage>
        <taxon>Eukaryota</taxon>
        <taxon>Metazoa</taxon>
        <taxon>Spiralia</taxon>
        <taxon>Lophotrochozoa</taxon>
        <taxon>Mollusca</taxon>
        <taxon>Gastropoda</taxon>
        <taxon>Heterobranchia</taxon>
        <taxon>Euthyneura</taxon>
        <taxon>Panpulmonata</taxon>
        <taxon>Eupulmonata</taxon>
        <taxon>Stylommatophora</taxon>
        <taxon>Helicina</taxon>
        <taxon>Arionoidea</taxon>
        <taxon>Arionidae</taxon>
        <taxon>Arion</taxon>
    </lineage>
</organism>
<evidence type="ECO:0000313" key="4">
    <source>
        <dbReference type="EMBL" id="CEK65809.1"/>
    </source>
</evidence>
<dbReference type="PROSITE" id="PS00615">
    <property type="entry name" value="C_TYPE_LECTIN_1"/>
    <property type="match status" value="1"/>
</dbReference>
<sequence length="152" mass="17430">MILAVLVLSLAVTCVTSLSCQKGWLQYQENCYGFFVEPVNWLLAGASCRAQTARLTEIEDAGENQFIVSQLQKLKFDSTWVGGSARLHIGTYEWVPTLRRVGKYTNWDQGEPNNYNGKEHCLELSKVVNYRWNDFNCLENRPFVCKRKADVK</sequence>
<feature type="domain" description="C-type lectin" evidence="3">
    <location>
        <begin position="27"/>
        <end position="146"/>
    </location>
</feature>
<dbReference type="Pfam" id="PF00059">
    <property type="entry name" value="Lectin_C"/>
    <property type="match status" value="1"/>
</dbReference>
<evidence type="ECO:0000256" key="2">
    <source>
        <dbReference type="SAM" id="SignalP"/>
    </source>
</evidence>
<dbReference type="InterPro" id="IPR016187">
    <property type="entry name" value="CTDL_fold"/>
</dbReference>
<proteinExistence type="predicted"/>
<feature type="chain" id="PRO_5002123700" description="C-type lectin domain-containing protein" evidence="2">
    <location>
        <begin position="18"/>
        <end position="152"/>
    </location>
</feature>
<dbReference type="Gene3D" id="3.10.100.10">
    <property type="entry name" value="Mannose-Binding Protein A, subunit A"/>
    <property type="match status" value="1"/>
</dbReference>
<dbReference type="SMART" id="SM00034">
    <property type="entry name" value="CLECT"/>
    <property type="match status" value="1"/>
</dbReference>
<dbReference type="CDD" id="cd00037">
    <property type="entry name" value="CLECT"/>
    <property type="match status" value="1"/>
</dbReference>
<keyword evidence="2" id="KW-0732">Signal</keyword>
<dbReference type="InterPro" id="IPR016186">
    <property type="entry name" value="C-type_lectin-like/link_sf"/>
</dbReference>
<dbReference type="AlphaFoldDB" id="A0A0B6ZB52"/>
<dbReference type="PANTHER" id="PTHR22803">
    <property type="entry name" value="MANNOSE, PHOSPHOLIPASE, LECTIN RECEPTOR RELATED"/>
    <property type="match status" value="1"/>
</dbReference>
<dbReference type="PROSITE" id="PS50041">
    <property type="entry name" value="C_TYPE_LECTIN_2"/>
    <property type="match status" value="1"/>
</dbReference>
<gene>
    <name evidence="4" type="primary">ORF56335</name>
</gene>
<dbReference type="InterPro" id="IPR018378">
    <property type="entry name" value="C-type_lectin_CS"/>
</dbReference>
<keyword evidence="1" id="KW-1015">Disulfide bond</keyword>
<accession>A0A0B6ZB52</accession>
<dbReference type="InterPro" id="IPR001304">
    <property type="entry name" value="C-type_lectin-like"/>
</dbReference>
<dbReference type="EMBL" id="HACG01018944">
    <property type="protein sequence ID" value="CEK65809.1"/>
    <property type="molecule type" value="Transcribed_RNA"/>
</dbReference>
<evidence type="ECO:0000256" key="1">
    <source>
        <dbReference type="ARBA" id="ARBA00023157"/>
    </source>
</evidence>